<dbReference type="Proteomes" id="UP001597112">
    <property type="component" value="Unassembled WGS sequence"/>
</dbReference>
<evidence type="ECO:0000313" key="2">
    <source>
        <dbReference type="Proteomes" id="UP001597112"/>
    </source>
</evidence>
<gene>
    <name evidence="1" type="ORF">ACFQ21_10215</name>
</gene>
<sequence>MLIEEERLAYWINNFYGYGTWNARIWFIGYEEGGGDLPEEVAEKFNYLYNGHQTFSTLCDVREVYRHVAFRQSGAKANLISNHYEYRFDRSATLHGVWKNLIAFAHGYRKEALTDILTYQKEQFLLPDAGREALIKLYPLPCPHNHGWYYSWLDLPLLGFLKSRTLYEEHVYDMRIQHILENMSAYRPDVVLMYGMNNITRLKQSVQKFFPDVSFKMVKAIKQLMPQYHRADLGATTLLITTQLPALHHNRIETGFDWLQLGRTIANP</sequence>
<comment type="caution">
    <text evidence="1">The sequence shown here is derived from an EMBL/GenBank/DDBJ whole genome shotgun (WGS) entry which is preliminary data.</text>
</comment>
<name>A0ABW3K283_9BACT</name>
<reference evidence="2" key="1">
    <citation type="journal article" date="2019" name="Int. J. Syst. Evol. Microbiol.">
        <title>The Global Catalogue of Microorganisms (GCM) 10K type strain sequencing project: providing services to taxonomists for standard genome sequencing and annotation.</title>
        <authorList>
            <consortium name="The Broad Institute Genomics Platform"/>
            <consortium name="The Broad Institute Genome Sequencing Center for Infectious Disease"/>
            <person name="Wu L."/>
            <person name="Ma J."/>
        </authorList>
    </citation>
    <scope>NUCLEOTIDE SEQUENCE [LARGE SCALE GENOMIC DNA]</scope>
    <source>
        <strain evidence="2">CCUG 58938</strain>
    </source>
</reference>
<keyword evidence="2" id="KW-1185">Reference proteome</keyword>
<accession>A0ABW3K283</accession>
<protein>
    <submittedName>
        <fullName evidence="1">Uncharacterized protein</fullName>
    </submittedName>
</protein>
<proteinExistence type="predicted"/>
<dbReference type="RefSeq" id="WP_377578589.1">
    <property type="nucleotide sequence ID" value="NZ_JBHTKA010000002.1"/>
</dbReference>
<dbReference type="EMBL" id="JBHTKA010000002">
    <property type="protein sequence ID" value="MFD0999684.1"/>
    <property type="molecule type" value="Genomic_DNA"/>
</dbReference>
<evidence type="ECO:0000313" key="1">
    <source>
        <dbReference type="EMBL" id="MFD0999684.1"/>
    </source>
</evidence>
<organism evidence="1 2">
    <name type="scientific">Ohtaekwangia kribbensis</name>
    <dbReference type="NCBI Taxonomy" id="688913"/>
    <lineage>
        <taxon>Bacteria</taxon>
        <taxon>Pseudomonadati</taxon>
        <taxon>Bacteroidota</taxon>
        <taxon>Cytophagia</taxon>
        <taxon>Cytophagales</taxon>
        <taxon>Fulvivirgaceae</taxon>
        <taxon>Ohtaekwangia</taxon>
    </lineage>
</organism>